<dbReference type="InterPro" id="IPR001509">
    <property type="entry name" value="Epimerase_deHydtase"/>
</dbReference>
<dbReference type="Proteomes" id="UP000521748">
    <property type="component" value="Unassembled WGS sequence"/>
</dbReference>
<dbReference type="Gene3D" id="3.40.50.720">
    <property type="entry name" value="NAD(P)-binding Rossmann-like Domain"/>
    <property type="match status" value="1"/>
</dbReference>
<evidence type="ECO:0000259" key="1">
    <source>
        <dbReference type="Pfam" id="PF01370"/>
    </source>
</evidence>
<keyword evidence="3" id="KW-1185">Reference proteome</keyword>
<dbReference type="Pfam" id="PF01370">
    <property type="entry name" value="Epimerase"/>
    <property type="match status" value="1"/>
</dbReference>
<gene>
    <name evidence="2" type="ORF">FHU41_000753</name>
</gene>
<name>A0A7Y9LS19_9MICC</name>
<dbReference type="RefSeq" id="WP_179388283.1">
    <property type="nucleotide sequence ID" value="NZ_JACBYQ010000001.1"/>
</dbReference>
<dbReference type="AlphaFoldDB" id="A0A7Y9LS19"/>
<evidence type="ECO:0000313" key="3">
    <source>
        <dbReference type="Proteomes" id="UP000521748"/>
    </source>
</evidence>
<organism evidence="2 3">
    <name type="scientific">Psychromicrobium silvestre</name>
    <dbReference type="NCBI Taxonomy" id="1645614"/>
    <lineage>
        <taxon>Bacteria</taxon>
        <taxon>Bacillati</taxon>
        <taxon>Actinomycetota</taxon>
        <taxon>Actinomycetes</taxon>
        <taxon>Micrococcales</taxon>
        <taxon>Micrococcaceae</taxon>
        <taxon>Psychromicrobium</taxon>
    </lineage>
</organism>
<dbReference type="SUPFAM" id="SSF51735">
    <property type="entry name" value="NAD(P)-binding Rossmann-fold domains"/>
    <property type="match status" value="1"/>
</dbReference>
<dbReference type="EMBL" id="JACBYQ010000001">
    <property type="protein sequence ID" value="NYE94532.1"/>
    <property type="molecule type" value="Genomic_DNA"/>
</dbReference>
<evidence type="ECO:0000313" key="2">
    <source>
        <dbReference type="EMBL" id="NYE94532.1"/>
    </source>
</evidence>
<dbReference type="InterPro" id="IPR050177">
    <property type="entry name" value="Lipid_A_modif_metabolic_enz"/>
</dbReference>
<dbReference type="PANTHER" id="PTHR43245:SF51">
    <property type="entry name" value="SHORT CHAIN DEHYDROGENASE_REDUCTASE FAMILY 42E, MEMBER 2"/>
    <property type="match status" value="1"/>
</dbReference>
<feature type="domain" description="NAD-dependent epimerase/dehydratase" evidence="1">
    <location>
        <begin position="3"/>
        <end position="203"/>
    </location>
</feature>
<dbReference type="PANTHER" id="PTHR43245">
    <property type="entry name" value="BIFUNCTIONAL POLYMYXIN RESISTANCE PROTEIN ARNA"/>
    <property type="match status" value="1"/>
</dbReference>
<accession>A0A7Y9LS19</accession>
<sequence>MKILVTGASGFVGSAIATALSAEGHRVIGTGRSTPGWIAPPGSSYVYWDLFSEPPKVSPDAVVHCAALVSDQMALAAALRANRDGTLAVRRSFPDAQMIHISSSSVYDSFRSHHFTPESEGPGRNLAGAYARSKASAELVLGPFPETVILRPHAVYGPGDRTLLPRIEAALRGNVLLLPNGGRARHSLTHIDNLIAAVRCALFGSVSGSFNITDAEPVQLAEAMIDLLARRRRRITVRSVPYRLAQGLGGAAEAMGAILGPREGSLSRYAVAQLAFEHSYQLSAAKQQLGYRPKPTSFLGAEHW</sequence>
<comment type="caution">
    <text evidence="2">The sequence shown here is derived from an EMBL/GenBank/DDBJ whole genome shotgun (WGS) entry which is preliminary data.</text>
</comment>
<protein>
    <submittedName>
        <fullName evidence="2">Nucleoside-diphosphate-sugar epimerase</fullName>
    </submittedName>
</protein>
<dbReference type="InterPro" id="IPR036291">
    <property type="entry name" value="NAD(P)-bd_dom_sf"/>
</dbReference>
<proteinExistence type="predicted"/>
<reference evidence="2 3" key="1">
    <citation type="submission" date="2020-07" db="EMBL/GenBank/DDBJ databases">
        <title>Sequencing the genomes of 1000 actinobacteria strains.</title>
        <authorList>
            <person name="Klenk H.-P."/>
        </authorList>
    </citation>
    <scope>NUCLEOTIDE SEQUENCE [LARGE SCALE GENOMIC DNA]</scope>
    <source>
        <strain evidence="2 3">DSM 102047</strain>
    </source>
</reference>